<feature type="chain" id="PRO_5006631651" description="Extracellular solute-binding protein family 1" evidence="1">
    <location>
        <begin position="26"/>
        <end position="382"/>
    </location>
</feature>
<dbReference type="eggNOG" id="COG4134">
    <property type="taxonomic scope" value="Bacteria"/>
</dbReference>
<dbReference type="SUPFAM" id="SSF53850">
    <property type="entry name" value="Periplasmic binding protein-like II"/>
    <property type="match status" value="1"/>
</dbReference>
<evidence type="ECO:0008006" key="4">
    <source>
        <dbReference type="Google" id="ProtNLM"/>
    </source>
</evidence>
<gene>
    <name evidence="2" type="ORF">U27_02394</name>
</gene>
<evidence type="ECO:0000313" key="3">
    <source>
        <dbReference type="Proteomes" id="UP000030661"/>
    </source>
</evidence>
<feature type="signal peptide" evidence="1">
    <location>
        <begin position="1"/>
        <end position="25"/>
    </location>
</feature>
<evidence type="ECO:0000313" key="2">
    <source>
        <dbReference type="EMBL" id="GAK55560.1"/>
    </source>
</evidence>
<dbReference type="PANTHER" id="PTHR42779:SF1">
    <property type="entry name" value="PROTEIN YNJB"/>
    <property type="match status" value="1"/>
</dbReference>
<organism evidence="2 3">
    <name type="scientific">Vecturithrix granuli</name>
    <dbReference type="NCBI Taxonomy" id="1499967"/>
    <lineage>
        <taxon>Bacteria</taxon>
        <taxon>Candidatus Moduliflexota</taxon>
        <taxon>Candidatus Vecturitrichia</taxon>
        <taxon>Candidatus Vecturitrichales</taxon>
        <taxon>Candidatus Vecturitrichaceae</taxon>
        <taxon>Candidatus Vecturithrix</taxon>
    </lineage>
</organism>
<dbReference type="Pfam" id="PF13416">
    <property type="entry name" value="SBP_bac_8"/>
    <property type="match status" value="1"/>
</dbReference>
<dbReference type="AlphaFoldDB" id="A0A0S6W7B2"/>
<keyword evidence="3" id="KW-1185">Reference proteome</keyword>
<dbReference type="EMBL" id="DF820463">
    <property type="protein sequence ID" value="GAK55560.1"/>
    <property type="molecule type" value="Genomic_DNA"/>
</dbReference>
<name>A0A0S6W7B2_VECG1</name>
<evidence type="ECO:0000256" key="1">
    <source>
        <dbReference type="SAM" id="SignalP"/>
    </source>
</evidence>
<accession>A0A0S6W7B2</accession>
<protein>
    <recommendedName>
        <fullName evidence="4">Extracellular solute-binding protein family 1</fullName>
    </recommendedName>
</protein>
<dbReference type="STRING" id="1499967.U27_02394"/>
<dbReference type="Gene3D" id="3.40.190.10">
    <property type="entry name" value="Periplasmic binding protein-like II"/>
    <property type="match status" value="2"/>
</dbReference>
<dbReference type="PANTHER" id="PTHR42779">
    <property type="entry name" value="PROTEIN YNJB"/>
    <property type="match status" value="1"/>
</dbReference>
<proteinExistence type="predicted"/>
<reference evidence="2 3" key="1">
    <citation type="journal article" date="2015" name="PeerJ">
        <title>First genomic representation of candidate bacterial phylum KSB3 points to enhanced environmental sensing as a trigger of wastewater bulking.</title>
        <authorList>
            <person name="Sekiguchi Y."/>
            <person name="Ohashi A."/>
            <person name="Parks D.H."/>
            <person name="Yamauchi T."/>
            <person name="Tyson G.W."/>
            <person name="Hugenholtz P."/>
        </authorList>
    </citation>
    <scope>NUCLEOTIDE SEQUENCE [LARGE SCALE GENOMIC DNA]</scope>
</reference>
<dbReference type="HOGENOM" id="CLU_061117_0_0_0"/>
<dbReference type="Proteomes" id="UP000030661">
    <property type="component" value="Unassembled WGS sequence"/>
</dbReference>
<dbReference type="InterPro" id="IPR006059">
    <property type="entry name" value="SBP"/>
</dbReference>
<sequence>MKKSVSCLLIVIFAMTCVVVNEQQAAAEADYLNMSWDDIIAAAKEEGSLTFYAWWGEQFWKMAGEQFEQKYGIKTKIVIADGSATMDKILSEKNKEVGTIDAILIGGARVKVGMDAGVFYGPIQGIIPDADKLDPKLSKVQEGVETKGYLVPIYRNQTGLLYNPDRVSNPPQTWEDLVAWIKANPKQFSFCDPTKGGSGQAFVQMAINYLAGGLDKYYGDTELDPEKVKNWESVWNWMNEMEDLMTITGSNNESLTRLNEGEVSLAVAWDDDTFIALKKGTMMKQAKLYIPQMGLPGGGDSAGVIKNAKNKAAALLFIAYLIEPETQIQMNEILGSYLARTDVTGKEAFLTEEERQKYGVEWIPAAYKNHFNNEFVKNVLMK</sequence>
<keyword evidence="1" id="KW-0732">Signal</keyword>